<organism evidence="1 2">
    <name type="scientific">Ceraceosorus bombacis</name>
    <dbReference type="NCBI Taxonomy" id="401625"/>
    <lineage>
        <taxon>Eukaryota</taxon>
        <taxon>Fungi</taxon>
        <taxon>Dikarya</taxon>
        <taxon>Basidiomycota</taxon>
        <taxon>Ustilaginomycotina</taxon>
        <taxon>Exobasidiomycetes</taxon>
        <taxon>Ceraceosorales</taxon>
        <taxon>Ceraceosoraceae</taxon>
        <taxon>Ceraceosorus</taxon>
    </lineage>
</organism>
<protein>
    <submittedName>
        <fullName evidence="1">Uncharacterized protein</fullName>
    </submittedName>
</protein>
<reference evidence="1 2" key="1">
    <citation type="submission" date="2014-09" db="EMBL/GenBank/DDBJ databases">
        <authorList>
            <person name="Magalhaes I.L.F."/>
            <person name="Oliveira U."/>
            <person name="Santos F.R."/>
            <person name="Vidigal T.H.D.A."/>
            <person name="Brescovit A.D."/>
            <person name="Santos A.J."/>
        </authorList>
    </citation>
    <scope>NUCLEOTIDE SEQUENCE [LARGE SCALE GENOMIC DNA]</scope>
</reference>
<keyword evidence="2" id="KW-1185">Reference proteome</keyword>
<evidence type="ECO:0000313" key="1">
    <source>
        <dbReference type="EMBL" id="CEG19310.1"/>
    </source>
</evidence>
<dbReference type="AlphaFoldDB" id="A0A0N7L350"/>
<proteinExistence type="predicted"/>
<dbReference type="Proteomes" id="UP000054845">
    <property type="component" value="Unassembled WGS sequence"/>
</dbReference>
<sequence>MENTWALNWPLLHCKQFVFLGAPGSVERADQFDNNLYMPYPKIAALTQRGF</sequence>
<evidence type="ECO:0000313" key="2">
    <source>
        <dbReference type="Proteomes" id="UP000054845"/>
    </source>
</evidence>
<dbReference type="STRING" id="401625.A0A0N7L350"/>
<accession>A0A0N7L350</accession>
<name>A0A0N7L350_9BASI</name>
<dbReference type="EMBL" id="CCYA01000006">
    <property type="protein sequence ID" value="CEG19310.1"/>
    <property type="molecule type" value="Genomic_DNA"/>
</dbReference>